<keyword evidence="2 10" id="KW-0805">Transcription regulation</keyword>
<evidence type="ECO:0000256" key="6">
    <source>
        <dbReference type="ARBA" id="ARBA00023242"/>
    </source>
</evidence>
<evidence type="ECO:0000256" key="8">
    <source>
        <dbReference type="PROSITE-ProRule" id="PRU00108"/>
    </source>
</evidence>
<evidence type="ECO:0000256" key="4">
    <source>
        <dbReference type="ARBA" id="ARBA00023155"/>
    </source>
</evidence>
<keyword evidence="15" id="KW-1185">Reference proteome</keyword>
<sequence>MLARKEQHQAAATVKVEVGLSGLDLHDHPITNIKPSSKNKRRFSDEQIRSLEFMFESGSRPESQKKQLLANELGLQPRQIAIWFQNRRARSKSKQIERDYNILKESYDALASSYESLKRENQSLRIQLQKLKGQLEMEHGNKTHEPNRTGNSGDGNSENKSVICDANEKITFLFEGYDHMISSDNNSRDAESRDEDRVVLDMMEATDGSLTSSEKWCGFESNCFLDESSCSSNWWEYW</sequence>
<feature type="compositionally biased region" description="Polar residues" evidence="12">
    <location>
        <begin position="148"/>
        <end position="160"/>
    </location>
</feature>
<dbReference type="PROSITE" id="PS00027">
    <property type="entry name" value="HOMEOBOX_1"/>
    <property type="match status" value="1"/>
</dbReference>
<evidence type="ECO:0000256" key="7">
    <source>
        <dbReference type="ARBA" id="ARBA00025748"/>
    </source>
</evidence>
<dbReference type="InParanoid" id="A0A061GA10"/>
<dbReference type="PANTHER" id="PTHR24326">
    <property type="entry name" value="HOMEOBOX-LEUCINE ZIPPER PROTEIN"/>
    <property type="match status" value="1"/>
</dbReference>
<dbReference type="PRINTS" id="PR00031">
    <property type="entry name" value="HTHREPRESSR"/>
</dbReference>
<feature type="domain" description="Homeobox" evidence="13">
    <location>
        <begin position="34"/>
        <end position="94"/>
    </location>
</feature>
<keyword evidence="5 10" id="KW-0804">Transcription</keyword>
<dbReference type="PANTHER" id="PTHR24326:SF552">
    <property type="entry name" value="HOMEOBOX-LEUCINE ZIPPER PROTEIN"/>
    <property type="match status" value="1"/>
</dbReference>
<proteinExistence type="inferred from homology"/>
<evidence type="ECO:0000313" key="14">
    <source>
        <dbReference type="EMBL" id="EOY23889.1"/>
    </source>
</evidence>
<organism evidence="14 15">
    <name type="scientific">Theobroma cacao</name>
    <name type="common">Cacao</name>
    <name type="synonym">Cocoa</name>
    <dbReference type="NCBI Taxonomy" id="3641"/>
    <lineage>
        <taxon>Eukaryota</taxon>
        <taxon>Viridiplantae</taxon>
        <taxon>Streptophyta</taxon>
        <taxon>Embryophyta</taxon>
        <taxon>Tracheophyta</taxon>
        <taxon>Spermatophyta</taxon>
        <taxon>Magnoliopsida</taxon>
        <taxon>eudicotyledons</taxon>
        <taxon>Gunneridae</taxon>
        <taxon>Pentapetalae</taxon>
        <taxon>rosids</taxon>
        <taxon>malvids</taxon>
        <taxon>Malvales</taxon>
        <taxon>Malvaceae</taxon>
        <taxon>Byttnerioideae</taxon>
        <taxon>Theobroma</taxon>
    </lineage>
</organism>
<keyword evidence="4 8" id="KW-0371">Homeobox</keyword>
<feature type="region of interest" description="Disordered" evidence="12">
    <location>
        <begin position="137"/>
        <end position="160"/>
    </location>
</feature>
<dbReference type="InterPro" id="IPR001356">
    <property type="entry name" value="HD"/>
</dbReference>
<dbReference type="Pfam" id="PF00046">
    <property type="entry name" value="Homeodomain"/>
    <property type="match status" value="1"/>
</dbReference>
<dbReference type="Proteomes" id="UP000026915">
    <property type="component" value="Chromosome 3"/>
</dbReference>
<dbReference type="InterPro" id="IPR009057">
    <property type="entry name" value="Homeodomain-like_sf"/>
</dbReference>
<evidence type="ECO:0000256" key="11">
    <source>
        <dbReference type="SAM" id="Coils"/>
    </source>
</evidence>
<name>A0A061GA10_THECC</name>
<dbReference type="PROSITE" id="PS50071">
    <property type="entry name" value="HOMEOBOX_2"/>
    <property type="match status" value="1"/>
</dbReference>
<dbReference type="AlphaFoldDB" id="A0A061GA10"/>
<dbReference type="Gramene" id="EOY23889">
    <property type="protein sequence ID" value="EOY23889"/>
    <property type="gene ID" value="TCM_015645"/>
</dbReference>
<reference evidence="14 15" key="1">
    <citation type="journal article" date="2013" name="Genome Biol.">
        <title>The genome sequence of the most widely cultivated cacao type and its use to identify candidate genes regulating pod color.</title>
        <authorList>
            <person name="Motamayor J.C."/>
            <person name="Mockaitis K."/>
            <person name="Schmutz J."/>
            <person name="Haiminen N."/>
            <person name="Iii D.L."/>
            <person name="Cornejo O."/>
            <person name="Findley S.D."/>
            <person name="Zheng P."/>
            <person name="Utro F."/>
            <person name="Royaert S."/>
            <person name="Saski C."/>
            <person name="Jenkins J."/>
            <person name="Podicheti R."/>
            <person name="Zhao M."/>
            <person name="Scheffler B.E."/>
            <person name="Stack J.C."/>
            <person name="Feltus F.A."/>
            <person name="Mustiga G.M."/>
            <person name="Amores F."/>
            <person name="Phillips W."/>
            <person name="Marelli J.P."/>
            <person name="May G.D."/>
            <person name="Shapiro H."/>
            <person name="Ma J."/>
            <person name="Bustamante C.D."/>
            <person name="Schnell R.J."/>
            <person name="Main D."/>
            <person name="Gilbert D."/>
            <person name="Parida L."/>
            <person name="Kuhn D.N."/>
        </authorList>
    </citation>
    <scope>NUCLEOTIDE SEQUENCE [LARGE SCALE GENOMIC DNA]</scope>
    <source>
        <strain evidence="15">cv. Matina 1-6</strain>
    </source>
</reference>
<dbReference type="InterPro" id="IPR045224">
    <property type="entry name" value="HDZip_class_I_plant"/>
</dbReference>
<keyword evidence="6 8" id="KW-0539">Nucleus</keyword>
<evidence type="ECO:0000313" key="15">
    <source>
        <dbReference type="Proteomes" id="UP000026915"/>
    </source>
</evidence>
<dbReference type="Gene3D" id="1.10.10.60">
    <property type="entry name" value="Homeodomain-like"/>
    <property type="match status" value="1"/>
</dbReference>
<comment type="subcellular location">
    <subcellularLocation>
        <location evidence="1 8 9">Nucleus</location>
    </subcellularLocation>
</comment>
<evidence type="ECO:0000256" key="1">
    <source>
        <dbReference type="ARBA" id="ARBA00004123"/>
    </source>
</evidence>
<evidence type="ECO:0000259" key="13">
    <source>
        <dbReference type="PROSITE" id="PS50071"/>
    </source>
</evidence>
<evidence type="ECO:0000256" key="3">
    <source>
        <dbReference type="ARBA" id="ARBA00023125"/>
    </source>
</evidence>
<dbReference type="GO" id="GO:0043565">
    <property type="term" value="F:sequence-specific DNA binding"/>
    <property type="evidence" value="ECO:0000318"/>
    <property type="project" value="GO_Central"/>
</dbReference>
<dbReference type="EMBL" id="CM001881">
    <property type="protein sequence ID" value="EOY23889.1"/>
    <property type="molecule type" value="Genomic_DNA"/>
</dbReference>
<dbReference type="InterPro" id="IPR000047">
    <property type="entry name" value="HTH_motif"/>
</dbReference>
<dbReference type="GO" id="GO:0005634">
    <property type="term" value="C:nucleus"/>
    <property type="evidence" value="ECO:0000318"/>
    <property type="project" value="GO_Central"/>
</dbReference>
<dbReference type="GO" id="GO:0000981">
    <property type="term" value="F:DNA-binding transcription factor activity, RNA polymerase II-specific"/>
    <property type="evidence" value="ECO:0007669"/>
    <property type="project" value="UniProtKB-UniRule"/>
</dbReference>
<evidence type="ECO:0000256" key="10">
    <source>
        <dbReference type="RuleBase" id="RU369038"/>
    </source>
</evidence>
<dbReference type="CDD" id="cd00086">
    <property type="entry name" value="homeodomain"/>
    <property type="match status" value="1"/>
</dbReference>
<dbReference type="SUPFAM" id="SSF46689">
    <property type="entry name" value="Homeodomain-like"/>
    <property type="match status" value="1"/>
</dbReference>
<feature type="coiled-coil region" evidence="11">
    <location>
        <begin position="86"/>
        <end position="134"/>
    </location>
</feature>
<dbReference type="InterPro" id="IPR003106">
    <property type="entry name" value="Leu_zip_homeo"/>
</dbReference>
<dbReference type="HOGENOM" id="CLU_060842_3_1_1"/>
<dbReference type="GO" id="GO:0045893">
    <property type="term" value="P:positive regulation of DNA-templated transcription"/>
    <property type="evidence" value="ECO:0000318"/>
    <property type="project" value="GO_Central"/>
</dbReference>
<protein>
    <recommendedName>
        <fullName evidence="10">Homeobox-leucine zipper protein</fullName>
    </recommendedName>
    <alternativeName>
        <fullName evidence="10">HD-ZIP protein</fullName>
    </alternativeName>
    <alternativeName>
        <fullName evidence="10">Homeodomain transcription factor</fullName>
    </alternativeName>
</protein>
<gene>
    <name evidence="14" type="ORF">TCM_015645</name>
</gene>
<evidence type="ECO:0000256" key="2">
    <source>
        <dbReference type="ARBA" id="ARBA00023015"/>
    </source>
</evidence>
<keyword evidence="3 8" id="KW-0238">DNA-binding</keyword>
<evidence type="ECO:0000256" key="5">
    <source>
        <dbReference type="ARBA" id="ARBA00023163"/>
    </source>
</evidence>
<comment type="function">
    <text evidence="10">Transcription factor.</text>
</comment>
<feature type="DNA-binding region" description="Homeobox" evidence="8">
    <location>
        <begin position="36"/>
        <end position="95"/>
    </location>
</feature>
<comment type="similarity">
    <text evidence="7 10">Belongs to the HD-ZIP homeobox family. Class I subfamily.</text>
</comment>
<dbReference type="OMA" id="MANPCHL"/>
<dbReference type="SMART" id="SM00389">
    <property type="entry name" value="HOX"/>
    <property type="match status" value="1"/>
</dbReference>
<accession>A0A061GA10</accession>
<dbReference type="InterPro" id="IPR017970">
    <property type="entry name" value="Homeobox_CS"/>
</dbReference>
<evidence type="ECO:0000256" key="12">
    <source>
        <dbReference type="SAM" id="MobiDB-lite"/>
    </source>
</evidence>
<feature type="compositionally biased region" description="Basic and acidic residues" evidence="12">
    <location>
        <begin position="137"/>
        <end position="147"/>
    </location>
</feature>
<evidence type="ECO:0000256" key="9">
    <source>
        <dbReference type="RuleBase" id="RU000682"/>
    </source>
</evidence>
<dbReference type="eggNOG" id="KOG0483">
    <property type="taxonomic scope" value="Eukaryota"/>
</dbReference>
<keyword evidence="11" id="KW-0175">Coiled coil</keyword>
<dbReference type="Pfam" id="PF02183">
    <property type="entry name" value="HALZ"/>
    <property type="match status" value="1"/>
</dbReference>